<dbReference type="GO" id="GO:0003712">
    <property type="term" value="F:transcription coregulator activity"/>
    <property type="evidence" value="ECO:0007669"/>
    <property type="project" value="TreeGrafter"/>
</dbReference>
<dbReference type="GO" id="GO:0006357">
    <property type="term" value="P:regulation of transcription by RNA polymerase II"/>
    <property type="evidence" value="ECO:0007669"/>
    <property type="project" value="TreeGrafter"/>
</dbReference>
<accession>A0AA38WLV5</accession>
<evidence type="ECO:0000256" key="3">
    <source>
        <dbReference type="ARBA" id="ARBA00022723"/>
    </source>
</evidence>
<comment type="caution">
    <text evidence="5">The sequence shown here is derived from an EMBL/GenBank/DDBJ whole genome shotgun (WGS) entry which is preliminary data.</text>
</comment>
<evidence type="ECO:0000313" key="5">
    <source>
        <dbReference type="EMBL" id="KAJ9553221.1"/>
    </source>
</evidence>
<dbReference type="GO" id="GO:0000118">
    <property type="term" value="C:histone deacetylase complex"/>
    <property type="evidence" value="ECO:0007669"/>
    <property type="project" value="TreeGrafter"/>
</dbReference>
<evidence type="ECO:0000256" key="1">
    <source>
        <dbReference type="ARBA" id="ARBA00004123"/>
    </source>
</evidence>
<evidence type="ECO:0000256" key="2">
    <source>
        <dbReference type="ARBA" id="ARBA00006801"/>
    </source>
</evidence>
<keyword evidence="3" id="KW-0479">Metal-binding</keyword>
<dbReference type="PANTHER" id="PTHR12549">
    <property type="entry name" value="JMJC DOMAIN-CONTAINING HISTONE DEMETHYLATION PROTEIN"/>
    <property type="match status" value="1"/>
</dbReference>
<reference evidence="5" key="1">
    <citation type="submission" date="2023-03" db="EMBL/GenBank/DDBJ databases">
        <title>Chromosome-scale reference genome and RAD-based genetic map of yellow starthistle (Centaurea solstitialis) reveal putative structural variation and QTLs associated with invader traits.</title>
        <authorList>
            <person name="Reatini B."/>
            <person name="Cang F.A."/>
            <person name="Jiang Q."/>
            <person name="Mckibben M.T.W."/>
            <person name="Barker M.S."/>
            <person name="Rieseberg L.H."/>
            <person name="Dlugosch K.M."/>
        </authorList>
    </citation>
    <scope>NUCLEOTIDE SEQUENCE</scope>
    <source>
        <strain evidence="5">CAN-66</strain>
        <tissue evidence="5">Leaf</tissue>
    </source>
</reference>
<dbReference type="GO" id="GO:0032454">
    <property type="term" value="F:histone H3K9 demethylase activity"/>
    <property type="evidence" value="ECO:0007669"/>
    <property type="project" value="InterPro"/>
</dbReference>
<comment type="subcellular location">
    <subcellularLocation>
        <location evidence="1">Nucleus</location>
    </subcellularLocation>
</comment>
<dbReference type="AlphaFoldDB" id="A0AA38WLV5"/>
<gene>
    <name evidence="5" type="ORF">OSB04_017266</name>
</gene>
<organism evidence="5 6">
    <name type="scientific">Centaurea solstitialis</name>
    <name type="common">yellow star-thistle</name>
    <dbReference type="NCBI Taxonomy" id="347529"/>
    <lineage>
        <taxon>Eukaryota</taxon>
        <taxon>Viridiplantae</taxon>
        <taxon>Streptophyta</taxon>
        <taxon>Embryophyta</taxon>
        <taxon>Tracheophyta</taxon>
        <taxon>Spermatophyta</taxon>
        <taxon>Magnoliopsida</taxon>
        <taxon>eudicotyledons</taxon>
        <taxon>Gunneridae</taxon>
        <taxon>Pentapetalae</taxon>
        <taxon>asterids</taxon>
        <taxon>campanulids</taxon>
        <taxon>Asterales</taxon>
        <taxon>Asteraceae</taxon>
        <taxon>Carduoideae</taxon>
        <taxon>Cardueae</taxon>
        <taxon>Centaureinae</taxon>
        <taxon>Centaurea</taxon>
    </lineage>
</organism>
<dbReference type="GO" id="GO:0046872">
    <property type="term" value="F:metal ion binding"/>
    <property type="evidence" value="ECO:0007669"/>
    <property type="project" value="UniProtKB-KW"/>
</dbReference>
<dbReference type="InterPro" id="IPR045109">
    <property type="entry name" value="LSDs-like"/>
</dbReference>
<evidence type="ECO:0000313" key="6">
    <source>
        <dbReference type="Proteomes" id="UP001172457"/>
    </source>
</evidence>
<keyword evidence="6" id="KW-1185">Reference proteome</keyword>
<sequence>MGKSNRLYKLPCELVVKPGLRTGFVNDRIDDTIIMTYDDTVCYGSSVKNMRCLFTVAPFAVTISCLRDVRPNNFLFFILLLSYLNINCNTELVGVFKGMIDYKPDGHQEVRYSIYILHVLLPFLKRLNEEHLKEKPVEAKIQGIFHLSGLIDIKVHQIFKWYTDGQYDSKGCPQILKLKD</sequence>
<name>A0AA38WLV5_9ASTR</name>
<protein>
    <submittedName>
        <fullName evidence="5">Uncharacterized protein</fullName>
    </submittedName>
</protein>
<dbReference type="GO" id="GO:0031490">
    <property type="term" value="F:chromatin DNA binding"/>
    <property type="evidence" value="ECO:0007669"/>
    <property type="project" value="TreeGrafter"/>
</dbReference>
<comment type="similarity">
    <text evidence="2">Belongs to the JARID1 histone demethylase family.</text>
</comment>
<dbReference type="EMBL" id="JARYMX010000004">
    <property type="protein sequence ID" value="KAJ9553221.1"/>
    <property type="molecule type" value="Genomic_DNA"/>
</dbReference>
<proteinExistence type="inferred from homology"/>
<evidence type="ECO:0000256" key="4">
    <source>
        <dbReference type="ARBA" id="ARBA00023242"/>
    </source>
</evidence>
<dbReference type="PANTHER" id="PTHR12549:SF11">
    <property type="entry name" value="LYSINE-SPECIFIC DEMETHYLASE JMJ25"/>
    <property type="match status" value="1"/>
</dbReference>
<keyword evidence="4" id="KW-0539">Nucleus</keyword>
<dbReference type="GO" id="GO:0000785">
    <property type="term" value="C:chromatin"/>
    <property type="evidence" value="ECO:0007669"/>
    <property type="project" value="TreeGrafter"/>
</dbReference>
<dbReference type="Proteomes" id="UP001172457">
    <property type="component" value="Chromosome 4"/>
</dbReference>